<dbReference type="Pfam" id="PF00361">
    <property type="entry name" value="Proton_antipo_M"/>
    <property type="match status" value="1"/>
</dbReference>
<evidence type="ECO:0000256" key="3">
    <source>
        <dbReference type="ARBA" id="ARBA00009025"/>
    </source>
</evidence>
<evidence type="ECO:0000256" key="8">
    <source>
        <dbReference type="ARBA" id="ARBA00022692"/>
    </source>
</evidence>
<evidence type="ECO:0000256" key="14">
    <source>
        <dbReference type="ARBA" id="ARBA00023128"/>
    </source>
</evidence>
<dbReference type="GO" id="GO:0015990">
    <property type="term" value="P:electron transport coupled proton transport"/>
    <property type="evidence" value="ECO:0007669"/>
    <property type="project" value="TreeGrafter"/>
</dbReference>
<evidence type="ECO:0000256" key="10">
    <source>
        <dbReference type="ARBA" id="ARBA00022982"/>
    </source>
</evidence>
<dbReference type="EMBL" id="HQ199311">
    <property type="protein sequence ID" value="ADN32963.1"/>
    <property type="molecule type" value="Genomic_DNA"/>
</dbReference>
<dbReference type="InterPro" id="IPR003918">
    <property type="entry name" value="NADH_UbQ_OxRdtase"/>
</dbReference>
<evidence type="ECO:0000313" key="19">
    <source>
        <dbReference type="EMBL" id="ADN32963.1"/>
    </source>
</evidence>
<dbReference type="EC" id="7.1.1.2" evidence="4 17"/>
<dbReference type="PRINTS" id="PR01437">
    <property type="entry name" value="NUOXDRDTASE4"/>
</dbReference>
<dbReference type="InterPro" id="IPR001750">
    <property type="entry name" value="ND/Mrp_TM"/>
</dbReference>
<comment type="function">
    <text evidence="17">Core subunit of the mitochondrial membrane respiratory chain NADH dehydrogenase (Complex I) which catalyzes electron transfer from NADH through the respiratory chain, using ubiquinone as an electron acceptor. Essential for the catalytic activity and assembly of complex I.</text>
</comment>
<evidence type="ECO:0000256" key="17">
    <source>
        <dbReference type="RuleBase" id="RU003297"/>
    </source>
</evidence>
<evidence type="ECO:0000256" key="12">
    <source>
        <dbReference type="ARBA" id="ARBA00023027"/>
    </source>
</evidence>
<keyword evidence="7 17" id="KW-0679">Respiratory chain</keyword>
<evidence type="ECO:0000256" key="7">
    <source>
        <dbReference type="ARBA" id="ARBA00022660"/>
    </source>
</evidence>
<gene>
    <name evidence="19" type="primary">nad4</name>
</gene>
<feature type="transmembrane region" description="Helical" evidence="17">
    <location>
        <begin position="172"/>
        <end position="192"/>
    </location>
</feature>
<comment type="subcellular location">
    <subcellularLocation>
        <location evidence="2 17">Mitochondrion membrane</location>
        <topology evidence="2 17">Multi-pass membrane protein</topology>
    </subcellularLocation>
</comment>
<evidence type="ECO:0000259" key="18">
    <source>
        <dbReference type="Pfam" id="PF00361"/>
    </source>
</evidence>
<evidence type="ECO:0000256" key="16">
    <source>
        <dbReference type="ARBA" id="ARBA00049551"/>
    </source>
</evidence>
<feature type="domain" description="NADH:quinone oxidoreductase/Mrp antiporter transmembrane" evidence="18">
    <location>
        <begin position="95"/>
        <end position="376"/>
    </location>
</feature>
<keyword evidence="12 17" id="KW-0520">NAD</keyword>
<geneLocation type="mitochondrion" evidence="19"/>
<keyword evidence="11 17" id="KW-1133">Transmembrane helix</keyword>
<keyword evidence="15 17" id="KW-0472">Membrane</keyword>
<comment type="catalytic activity">
    <reaction evidence="16 17">
        <text>a ubiquinone + NADH + 5 H(+)(in) = a ubiquinol + NAD(+) + 4 H(+)(out)</text>
        <dbReference type="Rhea" id="RHEA:29091"/>
        <dbReference type="Rhea" id="RHEA-COMP:9565"/>
        <dbReference type="Rhea" id="RHEA-COMP:9566"/>
        <dbReference type="ChEBI" id="CHEBI:15378"/>
        <dbReference type="ChEBI" id="CHEBI:16389"/>
        <dbReference type="ChEBI" id="CHEBI:17976"/>
        <dbReference type="ChEBI" id="CHEBI:57540"/>
        <dbReference type="ChEBI" id="CHEBI:57945"/>
        <dbReference type="EC" id="7.1.1.2"/>
    </reaction>
</comment>
<evidence type="ECO:0000256" key="1">
    <source>
        <dbReference type="ARBA" id="ARBA00003257"/>
    </source>
</evidence>
<keyword evidence="10 17" id="KW-0249">Electron transport</keyword>
<keyword evidence="13 17" id="KW-0830">Ubiquinone</keyword>
<evidence type="ECO:0000256" key="2">
    <source>
        <dbReference type="ARBA" id="ARBA00004225"/>
    </source>
</evidence>
<keyword evidence="8 17" id="KW-0812">Transmembrane</keyword>
<feature type="transmembrane region" description="Helical" evidence="17">
    <location>
        <begin position="287"/>
        <end position="307"/>
    </location>
</feature>
<evidence type="ECO:0000256" key="4">
    <source>
        <dbReference type="ARBA" id="ARBA00012944"/>
    </source>
</evidence>
<evidence type="ECO:0000256" key="15">
    <source>
        <dbReference type="ARBA" id="ARBA00023136"/>
    </source>
</evidence>
<dbReference type="PANTHER" id="PTHR43507">
    <property type="entry name" value="NADH-UBIQUINONE OXIDOREDUCTASE CHAIN 4"/>
    <property type="match status" value="1"/>
</dbReference>
<feature type="transmembrane region" description="Helical" evidence="17">
    <location>
        <begin position="407"/>
        <end position="424"/>
    </location>
</feature>
<dbReference type="GO" id="GO:0008137">
    <property type="term" value="F:NADH dehydrogenase (ubiquinone) activity"/>
    <property type="evidence" value="ECO:0007669"/>
    <property type="project" value="UniProtKB-UniRule"/>
</dbReference>
<dbReference type="AlphaFoldDB" id="G3D5N6"/>
<evidence type="ECO:0000256" key="11">
    <source>
        <dbReference type="ARBA" id="ARBA00022989"/>
    </source>
</evidence>
<comment type="similarity">
    <text evidence="3 17">Belongs to the complex I subunit 4 family.</text>
</comment>
<evidence type="ECO:0000256" key="13">
    <source>
        <dbReference type="ARBA" id="ARBA00023075"/>
    </source>
</evidence>
<keyword evidence="9" id="KW-1278">Translocase</keyword>
<dbReference type="PANTHER" id="PTHR43507:SF20">
    <property type="entry name" value="NADH-UBIQUINONE OXIDOREDUCTASE CHAIN 4"/>
    <property type="match status" value="1"/>
</dbReference>
<comment type="function">
    <text evidence="1">Core subunit of the mitochondrial membrane respiratory chain NADH dehydrogenase (Complex I) that is believed to belong to the minimal assembly required for catalysis. Complex I functions in the transfer of electrons from NADH to the respiratory chain. The immediate electron acceptor for the enzyme is believed to be ubiquinone.</text>
</comment>
<name>G3D5N6_9HEXA</name>
<protein>
    <recommendedName>
        <fullName evidence="5 17">NADH-ubiquinone oxidoreductase chain 4</fullName>
        <ecNumber evidence="4 17">7.1.1.2</ecNumber>
    </recommendedName>
</protein>
<feature type="transmembrane region" description="Helical" evidence="17">
    <location>
        <begin position="328"/>
        <end position="346"/>
    </location>
</feature>
<feature type="transmembrane region" description="Helical" evidence="17">
    <location>
        <begin position="258"/>
        <end position="275"/>
    </location>
</feature>
<proteinExistence type="inferred from homology"/>
<accession>G3D5N6</accession>
<feature type="transmembrane region" description="Helical" evidence="17">
    <location>
        <begin position="366"/>
        <end position="386"/>
    </location>
</feature>
<dbReference type="GO" id="GO:0048039">
    <property type="term" value="F:ubiquinone binding"/>
    <property type="evidence" value="ECO:0007669"/>
    <property type="project" value="TreeGrafter"/>
</dbReference>
<dbReference type="GO" id="GO:0003954">
    <property type="term" value="F:NADH dehydrogenase activity"/>
    <property type="evidence" value="ECO:0007669"/>
    <property type="project" value="TreeGrafter"/>
</dbReference>
<dbReference type="GO" id="GO:0031966">
    <property type="term" value="C:mitochondrial membrane"/>
    <property type="evidence" value="ECO:0007669"/>
    <property type="project" value="UniProtKB-SubCell"/>
</dbReference>
<feature type="transmembrane region" description="Helical" evidence="17">
    <location>
        <begin position="204"/>
        <end position="227"/>
    </location>
</feature>
<reference evidence="19" key="2">
    <citation type="journal article" date="2011" name="BMC Evol. Biol.">
        <title>The mitochondrial genome of Sinentomon erythranum (Arthropoda: Hexapoda: Protura): an example of highly divergent evolution.</title>
        <authorList>
            <person name="Chen W.J."/>
            <person name="Bu Y."/>
            <person name="Carapelli A."/>
            <person name="Dallai R."/>
            <person name="Li S."/>
            <person name="Yin W.Y."/>
            <person name="Luan Y.X."/>
        </authorList>
    </citation>
    <scope>NUCLEOTIDE SEQUENCE</scope>
</reference>
<dbReference type="GO" id="GO:0042773">
    <property type="term" value="P:ATP synthesis coupled electron transport"/>
    <property type="evidence" value="ECO:0007669"/>
    <property type="project" value="InterPro"/>
</dbReference>
<evidence type="ECO:0000256" key="5">
    <source>
        <dbReference type="ARBA" id="ARBA00021006"/>
    </source>
</evidence>
<evidence type="ECO:0000256" key="9">
    <source>
        <dbReference type="ARBA" id="ARBA00022967"/>
    </source>
</evidence>
<sequence length="427" mass="49396">MTMTMALSTSMNMWLTIMMMPTMMLMLMLNNPTSMSFKTSMMWMDNTSMLLTMLTMLITSLSILSMNNMENKMKSKKMKLMFMTMSTMVMIMFTSKSMMPFYISFEASLIPMFMIITMWGKQPEKIQSSIYMMMYTILSSLMMLTCLAKMNFMGQKTLMIMSEQKEMTNTMTMMLMLPFLVKLPIFTLHTWLPKAHVESPVGGSMYLAGILLKLGVYGMMRTIMFYSKNTSNLMTTFTMWGCILSTIMTLSQSDMKTLIAYSSVVHMSILVPSLYSSSKSSIMSSTMIMLGHGMCSSALFFLSDTLYKKSNSRNMYMNKNQMHKTPSNSMWWMIMTAANLGMPFSLNLLGELFLFSSMMMMTKYMMFSIMIYSLMTSTYSIYMYAYTQYGSNKKSMSKQKTNTMQNLMLLIHFMPLYMTFTIMMKMI</sequence>
<organism evidence="19">
    <name type="scientific">Sinentomon erythranum</name>
    <dbReference type="NCBI Taxonomy" id="289455"/>
    <lineage>
        <taxon>Eukaryota</taxon>
        <taxon>Metazoa</taxon>
        <taxon>Ecdysozoa</taxon>
        <taxon>Arthropoda</taxon>
        <taxon>Hexapoda</taxon>
        <taxon>Protura</taxon>
        <taxon>Sinentomata</taxon>
        <taxon>Sinentomidae</taxon>
        <taxon>Sinentomon</taxon>
    </lineage>
</organism>
<keyword evidence="6 17" id="KW-0813">Transport</keyword>
<evidence type="ECO:0000256" key="6">
    <source>
        <dbReference type="ARBA" id="ARBA00022448"/>
    </source>
</evidence>
<keyword evidence="14 17" id="KW-0496">Mitochondrion</keyword>
<reference evidence="19" key="1">
    <citation type="submission" date="2010-08" db="EMBL/GenBank/DDBJ databases">
        <authorList>
            <person name="Chen W.-J."/>
            <person name="Bu Y."/>
            <person name="Carapelli A."/>
            <person name="Luan Y.-X."/>
        </authorList>
    </citation>
    <scope>NUCLEOTIDE SEQUENCE</scope>
</reference>